<proteinExistence type="predicted"/>
<comment type="caution">
    <text evidence="2">The sequence shown here is derived from an EMBL/GenBank/DDBJ whole genome shotgun (WGS) entry which is preliminary data.</text>
</comment>
<reference evidence="2 3" key="1">
    <citation type="submission" date="2024-01" db="EMBL/GenBank/DDBJ databases">
        <authorList>
            <person name="Allen C."/>
            <person name="Tagirdzhanova G."/>
        </authorList>
    </citation>
    <scope>NUCLEOTIDE SEQUENCE [LARGE SCALE GENOMIC DNA]</scope>
    <source>
        <strain evidence="2 3">CBS 119000</strain>
    </source>
</reference>
<accession>A0ABP0DVI4</accession>
<dbReference type="EMBL" id="CAWUON010000087">
    <property type="protein sequence ID" value="CAK7272304.1"/>
    <property type="molecule type" value="Genomic_DNA"/>
</dbReference>
<evidence type="ECO:0000313" key="3">
    <source>
        <dbReference type="Proteomes" id="UP001642502"/>
    </source>
</evidence>
<evidence type="ECO:0000256" key="1">
    <source>
        <dbReference type="SAM" id="MobiDB-lite"/>
    </source>
</evidence>
<organism evidence="2 3">
    <name type="scientific">Sporothrix epigloea</name>
    <dbReference type="NCBI Taxonomy" id="1892477"/>
    <lineage>
        <taxon>Eukaryota</taxon>
        <taxon>Fungi</taxon>
        <taxon>Dikarya</taxon>
        <taxon>Ascomycota</taxon>
        <taxon>Pezizomycotina</taxon>
        <taxon>Sordariomycetes</taxon>
        <taxon>Sordariomycetidae</taxon>
        <taxon>Ophiostomatales</taxon>
        <taxon>Ophiostomataceae</taxon>
        <taxon>Sporothrix</taxon>
    </lineage>
</organism>
<gene>
    <name evidence="2" type="ORF">SEPCBS119000_005051</name>
</gene>
<feature type="region of interest" description="Disordered" evidence="1">
    <location>
        <begin position="48"/>
        <end position="77"/>
    </location>
</feature>
<name>A0ABP0DVI4_9PEZI</name>
<evidence type="ECO:0000313" key="2">
    <source>
        <dbReference type="EMBL" id="CAK7272304.1"/>
    </source>
</evidence>
<protein>
    <submittedName>
        <fullName evidence="2">Uncharacterized protein</fullName>
    </submittedName>
</protein>
<feature type="compositionally biased region" description="Polar residues" evidence="1">
    <location>
        <begin position="48"/>
        <end position="66"/>
    </location>
</feature>
<dbReference type="Proteomes" id="UP001642502">
    <property type="component" value="Unassembled WGS sequence"/>
</dbReference>
<sequence>MTVASTDTTVKRLYTQYQTQLYDPTCANNSSPVPVIPHIIRSQNAAMGHSTNVQAQTDNASASSSPKKPGLPLTAPTRESLLYPKPLRVQSIRAGGKHTSVHSGITISATGMTSDSEEDPFRYDKDAYNIFLHPSKERDISAALNKVGCLSSRSRTTVYSDLYALPPRQISLRQSTVTKKYEVDLFSSDSKQVRSQTPKSLGEFYDTSFIQPNWAAERDAYEVKVVLQDVSHNARISPSDRSRPIYDGAFKGNKILRTTGLGPIQKENYHRRKDEENILSNERDDWETVATTQGGFGSMRLPLGEIGVNGANITGSSVADWNIQAAMKTR</sequence>
<keyword evidence="3" id="KW-1185">Reference proteome</keyword>